<dbReference type="Ensembl" id="ENSDCDT00010063201.1">
    <property type="protein sequence ID" value="ENSDCDP00010052712.1"/>
    <property type="gene ID" value="ENSDCDG00010030748.1"/>
</dbReference>
<dbReference type="PANTHER" id="PTHR19446">
    <property type="entry name" value="REVERSE TRANSCRIPTASES"/>
    <property type="match status" value="1"/>
</dbReference>
<name>A0AAY4E4P4_9TELE</name>
<dbReference type="AlphaFoldDB" id="A0AAY4E4P4"/>
<evidence type="ECO:0008006" key="3">
    <source>
        <dbReference type="Google" id="ProtNLM"/>
    </source>
</evidence>
<evidence type="ECO:0000313" key="1">
    <source>
        <dbReference type="Ensembl" id="ENSDCDP00010052712.1"/>
    </source>
</evidence>
<evidence type="ECO:0000313" key="2">
    <source>
        <dbReference type="Proteomes" id="UP000694580"/>
    </source>
</evidence>
<reference evidence="1" key="3">
    <citation type="submission" date="2025-09" db="UniProtKB">
        <authorList>
            <consortium name="Ensembl"/>
        </authorList>
    </citation>
    <scope>IDENTIFICATION</scope>
</reference>
<accession>A0AAY4E4P4</accession>
<proteinExistence type="predicted"/>
<sequence length="112" mass="13271">MHHLFNDPHFKKQIKREMHFYLDMNDKGDVSPPILWDALKAVLRGKIIMLREIFLPNLIDNDQTGFIRERQTQDNIQRTLQIINHIQKDKIAAMVISIDAEKAFNWSFTPSR</sequence>
<organism evidence="1 2">
    <name type="scientific">Denticeps clupeoides</name>
    <name type="common">denticle herring</name>
    <dbReference type="NCBI Taxonomy" id="299321"/>
    <lineage>
        <taxon>Eukaryota</taxon>
        <taxon>Metazoa</taxon>
        <taxon>Chordata</taxon>
        <taxon>Craniata</taxon>
        <taxon>Vertebrata</taxon>
        <taxon>Euteleostomi</taxon>
        <taxon>Actinopterygii</taxon>
        <taxon>Neopterygii</taxon>
        <taxon>Teleostei</taxon>
        <taxon>Clupei</taxon>
        <taxon>Clupeiformes</taxon>
        <taxon>Denticipitoidei</taxon>
        <taxon>Denticipitidae</taxon>
        <taxon>Denticeps</taxon>
    </lineage>
</organism>
<reference evidence="1 2" key="1">
    <citation type="submission" date="2020-06" db="EMBL/GenBank/DDBJ databases">
        <authorList>
            <consortium name="Wellcome Sanger Institute Data Sharing"/>
        </authorList>
    </citation>
    <scope>NUCLEOTIDE SEQUENCE [LARGE SCALE GENOMIC DNA]</scope>
</reference>
<protein>
    <recommendedName>
        <fullName evidence="3">Reverse transcriptase domain-containing protein</fullName>
    </recommendedName>
</protein>
<dbReference type="Proteomes" id="UP000694580">
    <property type="component" value="Chromosome 3"/>
</dbReference>
<keyword evidence="2" id="KW-1185">Reference proteome</keyword>
<reference evidence="1" key="2">
    <citation type="submission" date="2025-08" db="UniProtKB">
        <authorList>
            <consortium name="Ensembl"/>
        </authorList>
    </citation>
    <scope>IDENTIFICATION</scope>
</reference>